<keyword evidence="5" id="KW-0449">Lipoprotein</keyword>
<dbReference type="PANTHER" id="PTHR41164">
    <property type="entry name" value="CURLI PRODUCTION ASSEMBLY/TRANSPORT COMPONENT CSGG"/>
    <property type="match status" value="1"/>
</dbReference>
<dbReference type="Proteomes" id="UP000323671">
    <property type="component" value="Chromosome"/>
</dbReference>
<dbReference type="GO" id="GO:0030288">
    <property type="term" value="C:outer membrane-bounded periplasmic space"/>
    <property type="evidence" value="ECO:0007669"/>
    <property type="project" value="InterPro"/>
</dbReference>
<sequence length="276" mass="29475">MEQTEAKGFKRKVALGRFSNETQYGRTFFTDKNLDPLGKQAADILGSRLVASNRFLVLERPDINQLRSEQKLQGLESIVGADALILGSVTEFGRSTQGKSGFLSSTKIQVARAKVELRLVDVRTGHVFFSASGTGEANTESGQIAGYGSKADYDGTLNDRAIAAAISDVIGGLMSKLGEREWKTDILKTEGNTVYISGGARQGIRPGETLQVFQAGEKVKSGQSGFEVALPPKPIAQIKVAANFGDSETNEGSVCDVVQGKLPANTANLFVGELKK</sequence>
<evidence type="ECO:0008006" key="8">
    <source>
        <dbReference type="Google" id="ProtNLM"/>
    </source>
</evidence>
<evidence type="ECO:0000256" key="2">
    <source>
        <dbReference type="ARBA" id="ARBA00022729"/>
    </source>
</evidence>
<dbReference type="KEGG" id="otr:OTERR_26220"/>
<accession>A0A5C1ECT7</accession>
<dbReference type="PANTHER" id="PTHR41164:SF1">
    <property type="entry name" value="CURLI PRODUCTION ASSEMBLY_TRANSPORT COMPONENT CSGG"/>
    <property type="match status" value="1"/>
</dbReference>
<protein>
    <recommendedName>
        <fullName evidence="8">Curli production assembly protein CsgG</fullName>
    </recommendedName>
</protein>
<keyword evidence="7" id="KW-1185">Reference proteome</keyword>
<name>A0A5C1ECT7_9RHOO</name>
<reference evidence="6 7" key="1">
    <citation type="submission" date="2017-07" db="EMBL/GenBank/DDBJ databases">
        <title>Complete genome sequence of Oryzomicrobium terrae TPP412.</title>
        <authorList>
            <person name="Chiu L.-W."/>
            <person name="Lo K.-J."/>
            <person name="Tsai Y.-M."/>
            <person name="Lin S.-S."/>
            <person name="Kuo C.-H."/>
            <person name="Liu C.-T."/>
        </authorList>
    </citation>
    <scope>NUCLEOTIDE SEQUENCE [LARGE SCALE GENOMIC DNA]</scope>
    <source>
        <strain evidence="6 7">TPP412</strain>
    </source>
</reference>
<evidence type="ECO:0000256" key="5">
    <source>
        <dbReference type="ARBA" id="ARBA00023288"/>
    </source>
</evidence>
<gene>
    <name evidence="6" type="ORF">OTERR_26220</name>
</gene>
<keyword evidence="2" id="KW-0732">Signal</keyword>
<organism evidence="6 7">
    <name type="scientific">Oryzomicrobium terrae</name>
    <dbReference type="NCBI Taxonomy" id="1735038"/>
    <lineage>
        <taxon>Bacteria</taxon>
        <taxon>Pseudomonadati</taxon>
        <taxon>Pseudomonadota</taxon>
        <taxon>Betaproteobacteria</taxon>
        <taxon>Rhodocyclales</taxon>
        <taxon>Rhodocyclaceae</taxon>
        <taxon>Oryzomicrobium</taxon>
    </lineage>
</organism>
<dbReference type="InterPro" id="IPR005534">
    <property type="entry name" value="Curli_assmbl/transp-comp_CsgG"/>
</dbReference>
<proteinExistence type="predicted"/>
<evidence type="ECO:0000256" key="4">
    <source>
        <dbReference type="ARBA" id="ARBA00023139"/>
    </source>
</evidence>
<dbReference type="Pfam" id="PF03783">
    <property type="entry name" value="CsgG"/>
    <property type="match status" value="1"/>
</dbReference>
<dbReference type="AlphaFoldDB" id="A0A5C1ECT7"/>
<evidence type="ECO:0000256" key="3">
    <source>
        <dbReference type="ARBA" id="ARBA00023136"/>
    </source>
</evidence>
<keyword evidence="1" id="KW-1003">Cell membrane</keyword>
<dbReference type="EMBL" id="CP022579">
    <property type="protein sequence ID" value="QEL66098.1"/>
    <property type="molecule type" value="Genomic_DNA"/>
</dbReference>
<evidence type="ECO:0000313" key="6">
    <source>
        <dbReference type="EMBL" id="QEL66098.1"/>
    </source>
</evidence>
<keyword evidence="4" id="KW-0564">Palmitate</keyword>
<dbReference type="RefSeq" id="WP_223115951.1">
    <property type="nucleotide sequence ID" value="NZ_CP022579.1"/>
</dbReference>
<evidence type="ECO:0000256" key="1">
    <source>
        <dbReference type="ARBA" id="ARBA00022475"/>
    </source>
</evidence>
<keyword evidence="3" id="KW-0472">Membrane</keyword>
<evidence type="ECO:0000313" key="7">
    <source>
        <dbReference type="Proteomes" id="UP000323671"/>
    </source>
</evidence>
<dbReference type="Gene3D" id="3.40.50.10610">
    <property type="entry name" value="ABC-type transport auxiliary lipoprotein component"/>
    <property type="match status" value="1"/>
</dbReference>